<keyword evidence="2" id="KW-1185">Reference proteome</keyword>
<reference evidence="1 2" key="1">
    <citation type="submission" date="2017-11" db="EMBL/GenBank/DDBJ databases">
        <title>Draft genome sequence of Rhizobiales bacterium SY3-13.</title>
        <authorList>
            <person name="Sun C."/>
        </authorList>
    </citation>
    <scope>NUCLEOTIDE SEQUENCE [LARGE SCALE GENOMIC DNA]</scope>
    <source>
        <strain evidence="1 2">SY3-13</strain>
    </source>
</reference>
<dbReference type="GO" id="GO:0019441">
    <property type="term" value="P:L-tryptophan catabolic process to kynurenine"/>
    <property type="evidence" value="ECO:0007669"/>
    <property type="project" value="InterPro"/>
</dbReference>
<dbReference type="Gene3D" id="3.50.30.50">
    <property type="entry name" value="Putative cyclase"/>
    <property type="match status" value="1"/>
</dbReference>
<dbReference type="InterPro" id="IPR007325">
    <property type="entry name" value="KFase/CYL"/>
</dbReference>
<name>A0A2M9G1S7_9PROT</name>
<dbReference type="PANTHER" id="PTHR34861:SF11">
    <property type="entry name" value="CYCLASE"/>
    <property type="match status" value="1"/>
</dbReference>
<evidence type="ECO:0000313" key="1">
    <source>
        <dbReference type="EMBL" id="PJK29663.1"/>
    </source>
</evidence>
<accession>A0A2M9G1S7</accession>
<dbReference type="Pfam" id="PF04199">
    <property type="entry name" value="Cyclase"/>
    <property type="match status" value="1"/>
</dbReference>
<dbReference type="RefSeq" id="WP_109793688.1">
    <property type="nucleotide sequence ID" value="NZ_PHIG01000032.1"/>
</dbReference>
<sequence length="344" mass="38042">MSGRWKNRPEGSEWGAHGADDELGRVNLITPEKVKQGIAEVKEGLTFCLSLPLDFPGGNILNVRRHPPRRRPTFLEDKPYINFPLHRLDAQNTDVVSDDEVTICLQYSTQWDALSHVGAFFDADGDGTDEKVYFNGFRAGEDVVGPESYDGEASDAEGFGANRLGIQNFARHGMQGRAVMIDLEAHVGRERVYVGHDRLMEIMEADGVTVERGDMVVFRTGFADEILSMNRTPSKERLENSCAVLDGRDEKLLQWVSESGAAALIADNYAVEGIPAQPKDGRRPMLPLHHHCLFKLGLPLAELWFLSELADWLRANGRNRFLLTAPPLRLPGAVGSPATPVATV</sequence>
<protein>
    <submittedName>
        <fullName evidence="1">Cyclase</fullName>
    </submittedName>
</protein>
<evidence type="ECO:0000313" key="2">
    <source>
        <dbReference type="Proteomes" id="UP000229498"/>
    </source>
</evidence>
<comment type="caution">
    <text evidence="1">The sequence shown here is derived from an EMBL/GenBank/DDBJ whole genome shotgun (WGS) entry which is preliminary data.</text>
</comment>
<organism evidence="1 2">
    <name type="scientific">Minwuia thermotolerans</name>
    <dbReference type="NCBI Taxonomy" id="2056226"/>
    <lineage>
        <taxon>Bacteria</taxon>
        <taxon>Pseudomonadati</taxon>
        <taxon>Pseudomonadota</taxon>
        <taxon>Alphaproteobacteria</taxon>
        <taxon>Minwuiales</taxon>
        <taxon>Minwuiaceae</taxon>
        <taxon>Minwuia</taxon>
    </lineage>
</organism>
<dbReference type="OrthoDB" id="7067800at2"/>
<dbReference type="Proteomes" id="UP000229498">
    <property type="component" value="Unassembled WGS sequence"/>
</dbReference>
<dbReference type="PANTHER" id="PTHR34861">
    <property type="match status" value="1"/>
</dbReference>
<dbReference type="AlphaFoldDB" id="A0A2M9G1S7"/>
<dbReference type="InterPro" id="IPR037175">
    <property type="entry name" value="KFase_sf"/>
</dbReference>
<dbReference type="SUPFAM" id="SSF102198">
    <property type="entry name" value="Putative cyclase"/>
    <property type="match status" value="1"/>
</dbReference>
<gene>
    <name evidence="1" type="ORF">CVT23_11505</name>
</gene>
<dbReference type="GO" id="GO:0004061">
    <property type="term" value="F:arylformamidase activity"/>
    <property type="evidence" value="ECO:0007669"/>
    <property type="project" value="InterPro"/>
</dbReference>
<dbReference type="EMBL" id="PHIG01000032">
    <property type="protein sequence ID" value="PJK29663.1"/>
    <property type="molecule type" value="Genomic_DNA"/>
</dbReference>
<proteinExistence type="predicted"/>